<proteinExistence type="predicted"/>
<dbReference type="EMBL" id="SEOL01000004">
    <property type="protein sequence ID" value="MBL0848962.1"/>
    <property type="molecule type" value="Genomic_DNA"/>
</dbReference>
<dbReference type="Pfam" id="PF24175">
    <property type="entry name" value="SU10_adaptor"/>
    <property type="match status" value="1"/>
</dbReference>
<dbReference type="Proteomes" id="UP000736856">
    <property type="component" value="Unassembled WGS sequence"/>
</dbReference>
<dbReference type="AlphaFoldDB" id="A0A937AJR4"/>
<protein>
    <submittedName>
        <fullName evidence="1">Uncharacterized protein</fullName>
    </submittedName>
</protein>
<accession>A0A937AJR4</accession>
<comment type="caution">
    <text evidence="1">The sequence shown here is derived from an EMBL/GenBank/DDBJ whole genome shotgun (WGS) entry which is preliminary data.</text>
</comment>
<organism evidence="1 2">
    <name type="scientific">Candidatus Liberibacter ctenarytainae</name>
    <dbReference type="NCBI Taxonomy" id="2020335"/>
    <lineage>
        <taxon>Bacteria</taxon>
        <taxon>Pseudomonadati</taxon>
        <taxon>Pseudomonadota</taxon>
        <taxon>Alphaproteobacteria</taxon>
        <taxon>Hyphomicrobiales</taxon>
        <taxon>Rhizobiaceae</taxon>
        <taxon>Liberibacter</taxon>
    </lineage>
</organism>
<evidence type="ECO:0000313" key="1">
    <source>
        <dbReference type="EMBL" id="MBL0848962.1"/>
    </source>
</evidence>
<gene>
    <name evidence="1" type="ORF">EU981_02565</name>
</gene>
<dbReference type="InterPro" id="IPR056209">
    <property type="entry name" value="SU10_adaptor"/>
</dbReference>
<reference evidence="1" key="1">
    <citation type="submission" date="2019-02" db="EMBL/GenBank/DDBJ databases">
        <title>A novel Candidatus Liberibacter species associated with the New Zealand native fuchsia psyllid, Ctenarytaina fuchsiae.</title>
        <authorList>
            <person name="Thompson S.M."/>
            <person name="Jorgensen N."/>
            <person name="David C."/>
            <person name="Bulman S.R."/>
            <person name="Smith G.R."/>
        </authorList>
    </citation>
    <scope>NUCLEOTIDE SEQUENCE</scope>
    <source>
        <strain evidence="1">Oxford</strain>
    </source>
</reference>
<sequence length="191" mass="22069">MAQDYISLFVDAGHYADKNGFSCLFKEFLHRVEVKINRELRLREMEKHRALSLVDGSVTLPDDYIEMRFLQDHKGQKLDHLPLSISLNKKKGYIITADSICVFPLSTEKIFLHYYGCIPPLTEDNPANWLLHKAPDAYIYGLVEEIALWEENIDKATTARALFQEVIRKLQMNDVRLRWADAQIAHPGLTP</sequence>
<evidence type="ECO:0000313" key="2">
    <source>
        <dbReference type="Proteomes" id="UP000736856"/>
    </source>
</evidence>
<name>A0A937AJR4_9HYPH</name>